<evidence type="ECO:0000313" key="1">
    <source>
        <dbReference type="EMBL" id="KAI3665641.1"/>
    </source>
</evidence>
<dbReference type="EMBL" id="CM042064">
    <property type="protein sequence ID" value="KAI3665641.1"/>
    <property type="molecule type" value="Genomic_DNA"/>
</dbReference>
<protein>
    <submittedName>
        <fullName evidence="1">Uncharacterized protein</fullName>
    </submittedName>
</protein>
<dbReference type="Proteomes" id="UP001055879">
    <property type="component" value="Linkage Group LG18"/>
</dbReference>
<comment type="caution">
    <text evidence="1">The sequence shown here is derived from an EMBL/GenBank/DDBJ whole genome shotgun (WGS) entry which is preliminary data.</text>
</comment>
<organism evidence="1 2">
    <name type="scientific">Arctium lappa</name>
    <name type="common">Greater burdock</name>
    <name type="synonym">Lappa major</name>
    <dbReference type="NCBI Taxonomy" id="4217"/>
    <lineage>
        <taxon>Eukaryota</taxon>
        <taxon>Viridiplantae</taxon>
        <taxon>Streptophyta</taxon>
        <taxon>Embryophyta</taxon>
        <taxon>Tracheophyta</taxon>
        <taxon>Spermatophyta</taxon>
        <taxon>Magnoliopsida</taxon>
        <taxon>eudicotyledons</taxon>
        <taxon>Gunneridae</taxon>
        <taxon>Pentapetalae</taxon>
        <taxon>asterids</taxon>
        <taxon>campanulids</taxon>
        <taxon>Asterales</taxon>
        <taxon>Asteraceae</taxon>
        <taxon>Carduoideae</taxon>
        <taxon>Cardueae</taxon>
        <taxon>Arctiinae</taxon>
        <taxon>Arctium</taxon>
    </lineage>
</organism>
<evidence type="ECO:0000313" key="2">
    <source>
        <dbReference type="Proteomes" id="UP001055879"/>
    </source>
</evidence>
<gene>
    <name evidence="1" type="ORF">L6452_44270</name>
</gene>
<name>A0ACB8XFP8_ARCLA</name>
<keyword evidence="2" id="KW-1185">Reference proteome</keyword>
<proteinExistence type="predicted"/>
<reference evidence="2" key="1">
    <citation type="journal article" date="2022" name="Mol. Ecol. Resour.">
        <title>The genomes of chicory, endive, great burdock and yacon provide insights into Asteraceae palaeo-polyploidization history and plant inulin production.</title>
        <authorList>
            <person name="Fan W."/>
            <person name="Wang S."/>
            <person name="Wang H."/>
            <person name="Wang A."/>
            <person name="Jiang F."/>
            <person name="Liu H."/>
            <person name="Zhao H."/>
            <person name="Xu D."/>
            <person name="Zhang Y."/>
        </authorList>
    </citation>
    <scope>NUCLEOTIDE SEQUENCE [LARGE SCALE GENOMIC DNA]</scope>
    <source>
        <strain evidence="2">cv. Niubang</strain>
    </source>
</reference>
<accession>A0ACB8XFP8</accession>
<reference evidence="1 2" key="2">
    <citation type="journal article" date="2022" name="Mol. Ecol. Resour.">
        <title>The genomes of chicory, endive, great burdock and yacon provide insights into Asteraceae paleo-polyploidization history and plant inulin production.</title>
        <authorList>
            <person name="Fan W."/>
            <person name="Wang S."/>
            <person name="Wang H."/>
            <person name="Wang A."/>
            <person name="Jiang F."/>
            <person name="Liu H."/>
            <person name="Zhao H."/>
            <person name="Xu D."/>
            <person name="Zhang Y."/>
        </authorList>
    </citation>
    <scope>NUCLEOTIDE SEQUENCE [LARGE SCALE GENOMIC DNA]</scope>
    <source>
        <strain evidence="2">cv. Niubang</strain>
    </source>
</reference>
<sequence length="81" mass="9104">MYGEYKENESKFHAIASRRTTRAAILTEKRGFEGLRYSPTTAMVGNKKRRMTVEDTAATEVMVAVVMENLMGKCWVLGLGN</sequence>